<name>A0A383W240_TETOB</name>
<feature type="region of interest" description="Disordered" evidence="1">
    <location>
        <begin position="1"/>
        <end position="33"/>
    </location>
</feature>
<dbReference type="Proteomes" id="UP000256970">
    <property type="component" value="Unassembled WGS sequence"/>
</dbReference>
<keyword evidence="3" id="KW-1185">Reference proteome</keyword>
<dbReference type="EMBL" id="FNXT01001036">
    <property type="protein sequence ID" value="SZX71199.1"/>
    <property type="molecule type" value="Genomic_DNA"/>
</dbReference>
<dbReference type="AlphaFoldDB" id="A0A383W240"/>
<gene>
    <name evidence="2" type="ORF">BQ4739_LOCUS11336</name>
</gene>
<feature type="compositionally biased region" description="Low complexity" evidence="1">
    <location>
        <begin position="1"/>
        <end position="13"/>
    </location>
</feature>
<evidence type="ECO:0000313" key="2">
    <source>
        <dbReference type="EMBL" id="SZX71199.1"/>
    </source>
</evidence>
<reference evidence="2 3" key="1">
    <citation type="submission" date="2016-10" db="EMBL/GenBank/DDBJ databases">
        <authorList>
            <person name="Cai Z."/>
        </authorList>
    </citation>
    <scope>NUCLEOTIDE SEQUENCE [LARGE SCALE GENOMIC DNA]</scope>
</reference>
<evidence type="ECO:0000256" key="1">
    <source>
        <dbReference type="SAM" id="MobiDB-lite"/>
    </source>
</evidence>
<accession>A0A383W240</accession>
<organism evidence="2 3">
    <name type="scientific">Tetradesmus obliquus</name>
    <name type="common">Green alga</name>
    <name type="synonym">Acutodesmus obliquus</name>
    <dbReference type="NCBI Taxonomy" id="3088"/>
    <lineage>
        <taxon>Eukaryota</taxon>
        <taxon>Viridiplantae</taxon>
        <taxon>Chlorophyta</taxon>
        <taxon>core chlorophytes</taxon>
        <taxon>Chlorophyceae</taxon>
        <taxon>CS clade</taxon>
        <taxon>Sphaeropleales</taxon>
        <taxon>Scenedesmaceae</taxon>
        <taxon>Tetradesmus</taxon>
    </lineage>
</organism>
<feature type="compositionally biased region" description="Acidic residues" evidence="1">
    <location>
        <begin position="14"/>
        <end position="26"/>
    </location>
</feature>
<proteinExistence type="predicted"/>
<sequence length="420" mass="42774">MDAAAASLVALDLAGEDDEQQDDEEQQQQQQQAHAASALDICIERYMAAEETARLCSSSRALQQLCNARLSSELLVRSLVAAAQAARTQAGAWQAAVSQAVAAAPPLSAAAAPASASTPAGAGTSAPPPAAAAAAAAAPAATGPTSLQALRWLLRQPAVTAATINQCGQQLLDIPGVPLAAAEAVVRAGLRVQITGLQLVVRAIDDSEGLGVWVAAFTLAGVPLEEWAAADLPAYLRQVCCYLHYGELTPDIDELVQGLTPGRAAIVLSVALNMAACGHPSSNGSAAVRIIDSMLRQPACDTMRQLPAESVKSLLSLAVLLHGVTAHPAGRSALTHTVLFLSTVPAAQQLPTAALVEMARQAVATAGADRVEVATPILQLLAGRELSAEQAAMLLSLLRGPAPAAAAEAIVERVCQAGAA</sequence>
<evidence type="ECO:0000313" key="3">
    <source>
        <dbReference type="Proteomes" id="UP000256970"/>
    </source>
</evidence>
<protein>
    <submittedName>
        <fullName evidence="2">Uncharacterized protein</fullName>
    </submittedName>
</protein>